<evidence type="ECO:0000313" key="2">
    <source>
        <dbReference type="EMBL" id="CDK30232.1"/>
    </source>
</evidence>
<evidence type="ECO:0000256" key="1">
    <source>
        <dbReference type="SAM" id="Coils"/>
    </source>
</evidence>
<dbReference type="RefSeq" id="WP_023791106.1">
    <property type="nucleotide sequence ID" value="NC_023003.1"/>
</dbReference>
<organism evidence="2 3">
    <name type="scientific">Candidatus Babela massiliensis</name>
    <dbReference type="NCBI Taxonomy" id="673862"/>
    <lineage>
        <taxon>Bacteria</taxon>
        <taxon>Candidatus Babelota</taxon>
        <taxon>Candidatus Babeliae</taxon>
        <taxon>Candidatus Babeliales</taxon>
        <taxon>Candidatus Babeliaceae</taxon>
        <taxon>Candidatus Babela</taxon>
    </lineage>
</organism>
<gene>
    <name evidence="2" type="ORF">BABL1_gene_926</name>
</gene>
<evidence type="ECO:0000313" key="3">
    <source>
        <dbReference type="Proteomes" id="UP000018769"/>
    </source>
</evidence>
<keyword evidence="1" id="KW-0175">Coiled coil</keyword>
<dbReference type="KEGG" id="dpb:BABL1_gene_926"/>
<accession>V6DF60</accession>
<feature type="coiled-coil region" evidence="1">
    <location>
        <begin position="757"/>
        <end position="809"/>
    </location>
</feature>
<name>V6DF60_9BACT</name>
<dbReference type="STRING" id="673862.BABL1_gene_926"/>
<dbReference type="HOGENOM" id="CLU_365509_0_0_7"/>
<protein>
    <submittedName>
        <fullName evidence="2">Uncharacterized protein</fullName>
    </submittedName>
</protein>
<dbReference type="PATRIC" id="fig|673862.3.peg.121"/>
<keyword evidence="3" id="KW-1185">Reference proteome</keyword>
<dbReference type="AlphaFoldDB" id="V6DF60"/>
<dbReference type="OrthoDB" id="596403at2"/>
<proteinExistence type="predicted"/>
<sequence length="812" mass="87195">MKIFKNLTIKIISLILISPGLYSVSIEESLKQAESASKQEALSLSDVPQFKAYTSYIPAQILDFLSKLQLKNITVGFDSSAKTGVINAETNVAGQKSVIRLIVGPSGTIDKNQLSQSLQAAAEKFQRSNVSEIKKYPQAQNWNQAGLTYFNGPLSKVGLIKNKDQNQQDTTQTENKTDNEKAAEVAAQTLENKEKQEVEQKEAISKTQKALDAIKSGAQGLLGKLADFQVGIVIALPQGFSFGQISQDLQFLDAIKANETAIGLGNGFYDPIYGMMPPGLSVVAKIGLTEPFTTINNFVTKVSRGTVNLKDTPLELRGNINRSIGGSSLGLELPGQIGFNLGGKKFIETDKLTLQVILLPSPEGTGTSGVSFGLSGGLTLYLNAIDSKLSPLDFKALFSIDSSASAILIGSMNGLLDLSPIKLPLKFGNVTLQGGLNPENVETLGISDIGMAGELDFGPQDAQTKIQAAFDVRLSGQQSNILAYGELQPTGSRKSALALSDILNLAIKAYSHLGGSADKFKSSIPELGIKQAKFYFSPANVFFANKVWPAGLSIDAALDLFGSTASVEFNINSNGFDGTGYLSPVTLGPVKITGAGKSKTCSDVDMCLVPCGGTTNYNTKPILKPGVVRDPKAPSFKLDAQSAPQSVASRTDYSKEQGAILNLYYYPPTNIGLFLSADVIVNLGKLGTINADACMKLSTSGIYLHFSENVFNVLETDFTLNAKDFKQPKEWYVCAKMKQSAINILYDKIHQFTLSSKKDVDNALTDAQNKVKDAQKTFNNAMNTAQSALKTAQDYTDKLQKDIDKAKRQCGL</sequence>
<reference evidence="2 3" key="1">
    <citation type="journal article" date="2015" name="Biol. Direct">
        <title>Babela massiliensis, a representative of a widespread bacterial phylum with unusual adaptations to parasitism in amoebae.</title>
        <authorList>
            <person name="Pagnier I."/>
            <person name="Yutin N."/>
            <person name="Croce O."/>
            <person name="Makarova K.S."/>
            <person name="Wolf Y.I."/>
            <person name="Benamar S."/>
            <person name="Raoult D."/>
            <person name="Koonin E.V."/>
            <person name="La Scola B."/>
        </authorList>
    </citation>
    <scope>NUCLEOTIDE SEQUENCE [LARGE SCALE GENOMIC DNA]</scope>
    <source>
        <strain evidence="3">BABL1</strain>
    </source>
</reference>
<dbReference type="Proteomes" id="UP000018769">
    <property type="component" value="Chromosome I"/>
</dbReference>
<dbReference type="EMBL" id="HG793133">
    <property type="protein sequence ID" value="CDK30232.1"/>
    <property type="molecule type" value="Genomic_DNA"/>
</dbReference>